<sequence length="757" mass="80712">MAGAHAHACTHAAVRLRALCASAAASISQECDHILQREAAAAVAAAAAAAVADEGNQGNSSRRGEKRKEDEFPAAAGEEVLVGGMDDVPAEDDRDHFATAVATATNGDTAGLGLADCGEPLVHLLSRQASRLVALYEVAVPLSPRPSSPVADGPDGSAEQHDGRANATTRPSAQGMRQLRGGLDAASCGRVFAGDGLVLRRLDDIISTAYSKFYAYLYKDLPLCWRQLYTDASILKFGYLFLSSSQQLRELDGSGADVAAPSSQAARDAAEQSIQEMVRTLDLALILAGGGGAARGRRWIDTAFDLFESVCSPDSAGDTGATARYNDHDGLRAMTASDDITPPPAKRSRIDPSTRTAAPGRALASFSTLEPFKPPVKNPIRRVSADVMDMATFQQYLDRADPHRGPDPLILTGLLEDWPARGTRPWDNPEYLLSRTFGGRRLVPVEIGRSYVDEGWGQKIVTFGEFLRHHIDLTSVAPPQCQPASSPAPTGPDQERPRTPHAGDRSDLVPPPAPPSPPSCPPTIASRPAMAASAESLAPPSQSSQQTTTTTTTAVAYLAQHQLFLQLPQLRNDVLVPDHCFTAAPRHPTDPAQDQPELDAPLLNAWLGPPGTITPLHTDPYHNLLAQVVGRKYVRLYSPVDGGDVMCARGREAGVDMGNTSAWDVGVLEGWDLGPGMGDNLAVSPASGGTARDKDGDGDAAARARQQQQQHQFRAVPFVDCILEPGDTLYIPIGWWHYVRGLSVSFSVSLWWNGGEE</sequence>
<feature type="compositionally biased region" description="Basic and acidic residues" evidence="1">
    <location>
        <begin position="493"/>
        <end position="507"/>
    </location>
</feature>
<evidence type="ECO:0000313" key="4">
    <source>
        <dbReference type="Proteomes" id="UP000094444"/>
    </source>
</evidence>
<feature type="region of interest" description="Disordered" evidence="1">
    <location>
        <begin position="333"/>
        <end position="357"/>
    </location>
</feature>
<evidence type="ECO:0000256" key="1">
    <source>
        <dbReference type="SAM" id="MobiDB-lite"/>
    </source>
</evidence>
<feature type="region of interest" description="Disordered" evidence="1">
    <location>
        <begin position="477"/>
        <end position="549"/>
    </location>
</feature>
<organism evidence="3 4">
    <name type="scientific">Diaporthe helianthi</name>
    <dbReference type="NCBI Taxonomy" id="158607"/>
    <lineage>
        <taxon>Eukaryota</taxon>
        <taxon>Fungi</taxon>
        <taxon>Dikarya</taxon>
        <taxon>Ascomycota</taxon>
        <taxon>Pezizomycotina</taxon>
        <taxon>Sordariomycetes</taxon>
        <taxon>Sordariomycetidae</taxon>
        <taxon>Diaporthales</taxon>
        <taxon>Diaporthaceae</taxon>
        <taxon>Diaporthe</taxon>
    </lineage>
</organism>
<feature type="compositionally biased region" description="Pro residues" evidence="1">
    <location>
        <begin position="509"/>
        <end position="521"/>
    </location>
</feature>
<dbReference type="STRING" id="158607.A0A2P5HR67"/>
<dbReference type="Pfam" id="PF13621">
    <property type="entry name" value="Cupin_8"/>
    <property type="match status" value="1"/>
</dbReference>
<evidence type="ECO:0000313" key="3">
    <source>
        <dbReference type="EMBL" id="POS72763.1"/>
    </source>
</evidence>
<dbReference type="InterPro" id="IPR003347">
    <property type="entry name" value="JmjC_dom"/>
</dbReference>
<dbReference type="InParanoid" id="A0A2P5HR67"/>
<feature type="compositionally biased region" description="Basic and acidic residues" evidence="1">
    <location>
        <begin position="62"/>
        <end position="71"/>
    </location>
</feature>
<feature type="compositionally biased region" description="Low complexity" evidence="1">
    <location>
        <begin position="477"/>
        <end position="488"/>
    </location>
</feature>
<dbReference type="SUPFAM" id="SSF51197">
    <property type="entry name" value="Clavaminate synthase-like"/>
    <property type="match status" value="1"/>
</dbReference>
<dbReference type="OrthoDB" id="47172at2759"/>
<feature type="region of interest" description="Disordered" evidence="1">
    <location>
        <begin position="680"/>
        <end position="699"/>
    </location>
</feature>
<feature type="region of interest" description="Disordered" evidence="1">
    <location>
        <begin position="144"/>
        <end position="176"/>
    </location>
</feature>
<accession>A0A2P5HR67</accession>
<dbReference type="Gene3D" id="2.60.120.650">
    <property type="entry name" value="Cupin"/>
    <property type="match status" value="1"/>
</dbReference>
<reference evidence="3" key="1">
    <citation type="submission" date="2017-09" db="EMBL/GenBank/DDBJ databases">
        <title>Polyketide synthases of a Diaporthe helianthi virulent isolate.</title>
        <authorList>
            <person name="Baroncelli R."/>
        </authorList>
    </citation>
    <scope>NUCLEOTIDE SEQUENCE [LARGE SCALE GENOMIC DNA]</scope>
    <source>
        <strain evidence="3">7/96</strain>
    </source>
</reference>
<proteinExistence type="predicted"/>
<keyword evidence="4" id="KW-1185">Reference proteome</keyword>
<dbReference type="PROSITE" id="PS51184">
    <property type="entry name" value="JMJC"/>
    <property type="match status" value="1"/>
</dbReference>
<dbReference type="PANTHER" id="PTHR12461">
    <property type="entry name" value="HYPOXIA-INDUCIBLE FACTOR 1 ALPHA INHIBITOR-RELATED"/>
    <property type="match status" value="1"/>
</dbReference>
<dbReference type="InterPro" id="IPR041667">
    <property type="entry name" value="Cupin_8"/>
</dbReference>
<feature type="compositionally biased region" description="Low complexity" evidence="1">
    <location>
        <begin position="528"/>
        <end position="549"/>
    </location>
</feature>
<protein>
    <submittedName>
        <fullName evidence="3">Jumonji domain-containing protein 5</fullName>
    </submittedName>
</protein>
<feature type="domain" description="JmjC" evidence="2">
    <location>
        <begin position="565"/>
        <end position="757"/>
    </location>
</feature>
<dbReference type="SMART" id="SM00558">
    <property type="entry name" value="JmjC"/>
    <property type="match status" value="1"/>
</dbReference>
<dbReference type="PANTHER" id="PTHR12461:SF101">
    <property type="entry name" value="TRNA WYBUTOSINE-SYNTHESIZING PROTEIN 4"/>
    <property type="match status" value="1"/>
</dbReference>
<dbReference type="EMBL" id="MAVT02000931">
    <property type="protein sequence ID" value="POS72763.1"/>
    <property type="molecule type" value="Genomic_DNA"/>
</dbReference>
<evidence type="ECO:0000259" key="2">
    <source>
        <dbReference type="PROSITE" id="PS51184"/>
    </source>
</evidence>
<feature type="region of interest" description="Disordered" evidence="1">
    <location>
        <begin position="52"/>
        <end position="75"/>
    </location>
</feature>
<gene>
    <name evidence="3" type="ORF">DHEL01_v208842</name>
</gene>
<comment type="caution">
    <text evidence="3">The sequence shown here is derived from an EMBL/GenBank/DDBJ whole genome shotgun (WGS) entry which is preliminary data.</text>
</comment>
<dbReference type="AlphaFoldDB" id="A0A2P5HR67"/>
<dbReference type="Proteomes" id="UP000094444">
    <property type="component" value="Unassembled WGS sequence"/>
</dbReference>
<name>A0A2P5HR67_DIAHE</name>